<dbReference type="PANTHER" id="PTHR37309:SF1">
    <property type="entry name" value="SLR0284 PROTEIN"/>
    <property type="match status" value="1"/>
</dbReference>
<feature type="transmembrane region" description="Helical" evidence="1">
    <location>
        <begin position="81"/>
        <end position="102"/>
    </location>
</feature>
<keyword evidence="1" id="KW-1133">Transmembrane helix</keyword>
<dbReference type="PANTHER" id="PTHR37309">
    <property type="entry name" value="SLR0284 PROTEIN"/>
    <property type="match status" value="1"/>
</dbReference>
<sequence>MTGILVVLLSKFLPGVTVAGYLTAVIVALVLALLNLIIKPILVLFTLPVTILTLGLFLFVINAIIILLADAFVGGFEVSGFWVALLFSILLSVFQSVVFSLIERD</sequence>
<name>A0A918S570_9FLAO</name>
<keyword evidence="1" id="KW-0472">Membrane</keyword>
<dbReference type="AlphaFoldDB" id="A0A918S570"/>
<feature type="transmembrane region" description="Helical" evidence="1">
    <location>
        <begin position="41"/>
        <end position="69"/>
    </location>
</feature>
<feature type="transmembrane region" description="Helical" evidence="1">
    <location>
        <begin position="12"/>
        <end position="34"/>
    </location>
</feature>
<reference evidence="2" key="1">
    <citation type="journal article" date="2014" name="Int. J. Syst. Evol. Microbiol.">
        <title>Complete genome sequence of Corynebacterium casei LMG S-19264T (=DSM 44701T), isolated from a smear-ripened cheese.</title>
        <authorList>
            <consortium name="US DOE Joint Genome Institute (JGI-PGF)"/>
            <person name="Walter F."/>
            <person name="Albersmeier A."/>
            <person name="Kalinowski J."/>
            <person name="Ruckert C."/>
        </authorList>
    </citation>
    <scope>NUCLEOTIDE SEQUENCE</scope>
    <source>
        <strain evidence="2">KCTC 12719</strain>
    </source>
</reference>
<evidence type="ECO:0000313" key="2">
    <source>
        <dbReference type="EMBL" id="GHA24578.1"/>
    </source>
</evidence>
<protein>
    <submittedName>
        <fullName evidence="2">Membrane protein</fullName>
    </submittedName>
</protein>
<dbReference type="Proteomes" id="UP000610456">
    <property type="component" value="Unassembled WGS sequence"/>
</dbReference>
<dbReference type="EMBL" id="BMXB01000001">
    <property type="protein sequence ID" value="GHA24578.1"/>
    <property type="molecule type" value="Genomic_DNA"/>
</dbReference>
<evidence type="ECO:0000256" key="1">
    <source>
        <dbReference type="SAM" id="Phobius"/>
    </source>
</evidence>
<keyword evidence="3" id="KW-1185">Reference proteome</keyword>
<keyword evidence="1" id="KW-0812">Transmembrane</keyword>
<comment type="caution">
    <text evidence="2">The sequence shown here is derived from an EMBL/GenBank/DDBJ whole genome shotgun (WGS) entry which is preliminary data.</text>
</comment>
<proteinExistence type="predicted"/>
<gene>
    <name evidence="2" type="ORF">GCM10007103_02270</name>
</gene>
<organism evidence="2 3">
    <name type="scientific">Salinimicrobium marinum</name>
    <dbReference type="NCBI Taxonomy" id="680283"/>
    <lineage>
        <taxon>Bacteria</taxon>
        <taxon>Pseudomonadati</taxon>
        <taxon>Bacteroidota</taxon>
        <taxon>Flavobacteriia</taxon>
        <taxon>Flavobacteriales</taxon>
        <taxon>Flavobacteriaceae</taxon>
        <taxon>Salinimicrobium</taxon>
    </lineage>
</organism>
<accession>A0A918S570</accession>
<evidence type="ECO:0000313" key="3">
    <source>
        <dbReference type="Proteomes" id="UP000610456"/>
    </source>
</evidence>
<reference evidence="2" key="2">
    <citation type="submission" date="2020-09" db="EMBL/GenBank/DDBJ databases">
        <authorList>
            <person name="Sun Q."/>
            <person name="Kim S."/>
        </authorList>
    </citation>
    <scope>NUCLEOTIDE SEQUENCE</scope>
    <source>
        <strain evidence="2">KCTC 12719</strain>
    </source>
</reference>
<dbReference type="InterPro" id="IPR007165">
    <property type="entry name" value="Phage_holin_4_2"/>
</dbReference>
<dbReference type="Pfam" id="PF04020">
    <property type="entry name" value="Phage_holin_4_2"/>
    <property type="match status" value="1"/>
</dbReference>